<dbReference type="EMBL" id="CAMKVN010022296">
    <property type="protein sequence ID" value="CAI2199780.1"/>
    <property type="molecule type" value="Genomic_DNA"/>
</dbReference>
<feature type="non-terminal residue" evidence="1">
    <location>
        <position position="1"/>
    </location>
</feature>
<reference evidence="1" key="1">
    <citation type="submission" date="2022-08" db="EMBL/GenBank/DDBJ databases">
        <authorList>
            <person name="Kallberg Y."/>
            <person name="Tangrot J."/>
            <person name="Rosling A."/>
        </authorList>
    </citation>
    <scope>NUCLEOTIDE SEQUENCE</scope>
    <source>
        <strain evidence="1">Wild A</strain>
    </source>
</reference>
<comment type="caution">
    <text evidence="1">The sequence shown here is derived from an EMBL/GenBank/DDBJ whole genome shotgun (WGS) entry which is preliminary data.</text>
</comment>
<protein>
    <submittedName>
        <fullName evidence="1">4875_t:CDS:1</fullName>
    </submittedName>
</protein>
<evidence type="ECO:0000313" key="2">
    <source>
        <dbReference type="Proteomes" id="UP001153678"/>
    </source>
</evidence>
<evidence type="ECO:0000313" key="1">
    <source>
        <dbReference type="EMBL" id="CAI2199780.1"/>
    </source>
</evidence>
<sequence length="45" mass="5386">NLPISAIPSVFDLEKDVNYRVLLRDDIQQSYYDHEEYQEKIANRS</sequence>
<dbReference type="AlphaFoldDB" id="A0A9W4TC20"/>
<accession>A0A9W4TC20</accession>
<keyword evidence="2" id="KW-1185">Reference proteome</keyword>
<organism evidence="1 2">
    <name type="scientific">Funneliformis geosporum</name>
    <dbReference type="NCBI Taxonomy" id="1117311"/>
    <lineage>
        <taxon>Eukaryota</taxon>
        <taxon>Fungi</taxon>
        <taxon>Fungi incertae sedis</taxon>
        <taxon>Mucoromycota</taxon>
        <taxon>Glomeromycotina</taxon>
        <taxon>Glomeromycetes</taxon>
        <taxon>Glomerales</taxon>
        <taxon>Glomeraceae</taxon>
        <taxon>Funneliformis</taxon>
    </lineage>
</organism>
<gene>
    <name evidence="1" type="ORF">FWILDA_LOCUS19244</name>
</gene>
<dbReference type="Proteomes" id="UP001153678">
    <property type="component" value="Unassembled WGS sequence"/>
</dbReference>
<proteinExistence type="predicted"/>
<name>A0A9W4TC20_9GLOM</name>